<dbReference type="SUPFAM" id="SSF47113">
    <property type="entry name" value="Histone-fold"/>
    <property type="match status" value="1"/>
</dbReference>
<dbReference type="EMBL" id="JACEFO010001666">
    <property type="protein sequence ID" value="KAF8723764.1"/>
    <property type="molecule type" value="Genomic_DNA"/>
</dbReference>
<dbReference type="Proteomes" id="UP000636709">
    <property type="component" value="Unassembled WGS sequence"/>
</dbReference>
<dbReference type="InterPro" id="IPR003958">
    <property type="entry name" value="CBFA_NFYB_domain"/>
</dbReference>
<feature type="region of interest" description="Disordered" evidence="5">
    <location>
        <begin position="222"/>
        <end position="268"/>
    </location>
</feature>
<dbReference type="CDD" id="cd22907">
    <property type="entry name" value="HFD_NFYB"/>
    <property type="match status" value="1"/>
</dbReference>
<dbReference type="InterPro" id="IPR003956">
    <property type="entry name" value="Transcrpt_fac_NFYB/HAP3_CS"/>
</dbReference>
<dbReference type="AlphaFoldDB" id="A0A835EZI9"/>
<comment type="similarity">
    <text evidence="1">Belongs to the NFYB/HAP3 subunit family.</text>
</comment>
<keyword evidence="8" id="KW-1185">Reference proteome</keyword>
<feature type="compositionally biased region" description="Low complexity" evidence="5">
    <location>
        <begin position="248"/>
        <end position="261"/>
    </location>
</feature>
<dbReference type="OrthoDB" id="386949at2759"/>
<dbReference type="PRINTS" id="PR00615">
    <property type="entry name" value="CCAATSUBUNTA"/>
</dbReference>
<dbReference type="PROSITE" id="PS00685">
    <property type="entry name" value="NFYB_HAP3"/>
    <property type="match status" value="1"/>
</dbReference>
<dbReference type="PANTHER" id="PTHR11064:SF164">
    <property type="entry name" value="HAP3 SUBUNIT OF HAP COMPLEX"/>
    <property type="match status" value="1"/>
</dbReference>
<keyword evidence="3" id="KW-0238">DNA-binding</keyword>
<gene>
    <name evidence="7" type="ORF">HU200_021740</name>
</gene>
<reference evidence="7" key="1">
    <citation type="submission" date="2020-07" db="EMBL/GenBank/DDBJ databases">
        <title>Genome sequence and genetic diversity analysis of an under-domesticated orphan crop, white fonio (Digitaria exilis).</title>
        <authorList>
            <person name="Bennetzen J.L."/>
            <person name="Chen S."/>
            <person name="Ma X."/>
            <person name="Wang X."/>
            <person name="Yssel A.E.J."/>
            <person name="Chaluvadi S.R."/>
            <person name="Johnson M."/>
            <person name="Gangashetty P."/>
            <person name="Hamidou F."/>
            <person name="Sanogo M.D."/>
            <person name="Zwaenepoel A."/>
            <person name="Wallace J."/>
            <person name="Van De Peer Y."/>
            <person name="Van Deynze A."/>
        </authorList>
    </citation>
    <scope>NUCLEOTIDE SEQUENCE</scope>
    <source>
        <tissue evidence="7">Leaves</tissue>
    </source>
</reference>
<evidence type="ECO:0000256" key="4">
    <source>
        <dbReference type="ARBA" id="ARBA00023163"/>
    </source>
</evidence>
<dbReference type="GO" id="GO:0001228">
    <property type="term" value="F:DNA-binding transcription activator activity, RNA polymerase II-specific"/>
    <property type="evidence" value="ECO:0007669"/>
    <property type="project" value="InterPro"/>
</dbReference>
<keyword evidence="2" id="KW-0805">Transcription regulation</keyword>
<evidence type="ECO:0000259" key="6">
    <source>
        <dbReference type="Pfam" id="PF00808"/>
    </source>
</evidence>
<sequence>MVPQGPNAGASCTLLTVPAVAKDAAAATERPVPSTEPPVARVQQQDRLMPVANVSRIMRRALPPHAKISEEAKEAVQDCVSEFISFITGEANERCHKDHRKTLTAEDIVWAMTNLGFEDYVGPLEAFLHRMRDSEGGGGFGGRGSCRGSPLSLYGLPGVYRRPRAPTLQAPPQAYAPRPVPRPVSVPPSSAAPYFAGGELRRSMVPYYGGSAFQAGGSHRGAFQARGSGHRGAFQAGGSHRGFYTDEAASSSSNGAAPALAPRDGWRN</sequence>
<dbReference type="Pfam" id="PF00808">
    <property type="entry name" value="CBFD_NFYB_HMF"/>
    <property type="match status" value="1"/>
</dbReference>
<dbReference type="Gene3D" id="1.10.20.10">
    <property type="entry name" value="Histone, subunit A"/>
    <property type="match status" value="1"/>
</dbReference>
<dbReference type="PANTHER" id="PTHR11064">
    <property type="entry name" value="CCAAT-BINDING TRANSCRIPTION FACTOR-RELATED"/>
    <property type="match status" value="1"/>
</dbReference>
<organism evidence="7 8">
    <name type="scientific">Digitaria exilis</name>
    <dbReference type="NCBI Taxonomy" id="1010633"/>
    <lineage>
        <taxon>Eukaryota</taxon>
        <taxon>Viridiplantae</taxon>
        <taxon>Streptophyta</taxon>
        <taxon>Embryophyta</taxon>
        <taxon>Tracheophyta</taxon>
        <taxon>Spermatophyta</taxon>
        <taxon>Magnoliopsida</taxon>
        <taxon>Liliopsida</taxon>
        <taxon>Poales</taxon>
        <taxon>Poaceae</taxon>
        <taxon>PACMAD clade</taxon>
        <taxon>Panicoideae</taxon>
        <taxon>Panicodae</taxon>
        <taxon>Paniceae</taxon>
        <taxon>Anthephorinae</taxon>
        <taxon>Digitaria</taxon>
    </lineage>
</organism>
<protein>
    <recommendedName>
        <fullName evidence="6">Transcription factor CBF/NF-Y/archaeal histone domain-containing protein</fullName>
    </recommendedName>
</protein>
<dbReference type="InterPro" id="IPR027113">
    <property type="entry name" value="Transc_fact_NFYB/HAP3"/>
</dbReference>
<feature type="domain" description="Transcription factor CBF/NF-Y/archaeal histone" evidence="6">
    <location>
        <begin position="49"/>
        <end position="112"/>
    </location>
</feature>
<accession>A0A835EZI9</accession>
<dbReference type="GO" id="GO:0046982">
    <property type="term" value="F:protein heterodimerization activity"/>
    <property type="evidence" value="ECO:0007669"/>
    <property type="project" value="InterPro"/>
</dbReference>
<proteinExistence type="inferred from homology"/>
<evidence type="ECO:0000256" key="5">
    <source>
        <dbReference type="SAM" id="MobiDB-lite"/>
    </source>
</evidence>
<dbReference type="InterPro" id="IPR009072">
    <property type="entry name" value="Histone-fold"/>
</dbReference>
<name>A0A835EZI9_9POAL</name>
<evidence type="ECO:0000256" key="1">
    <source>
        <dbReference type="ARBA" id="ARBA00009053"/>
    </source>
</evidence>
<dbReference type="GO" id="GO:0016602">
    <property type="term" value="C:CCAAT-binding factor complex"/>
    <property type="evidence" value="ECO:0007669"/>
    <property type="project" value="InterPro"/>
</dbReference>
<evidence type="ECO:0000256" key="2">
    <source>
        <dbReference type="ARBA" id="ARBA00023015"/>
    </source>
</evidence>
<evidence type="ECO:0000313" key="7">
    <source>
        <dbReference type="EMBL" id="KAF8723764.1"/>
    </source>
</evidence>
<evidence type="ECO:0000313" key="8">
    <source>
        <dbReference type="Proteomes" id="UP000636709"/>
    </source>
</evidence>
<keyword evidence="4" id="KW-0804">Transcription</keyword>
<comment type="caution">
    <text evidence="7">The sequence shown here is derived from an EMBL/GenBank/DDBJ whole genome shotgun (WGS) entry which is preliminary data.</text>
</comment>
<evidence type="ECO:0000256" key="3">
    <source>
        <dbReference type="ARBA" id="ARBA00023125"/>
    </source>
</evidence>
<dbReference type="GO" id="GO:0000978">
    <property type="term" value="F:RNA polymerase II cis-regulatory region sequence-specific DNA binding"/>
    <property type="evidence" value="ECO:0007669"/>
    <property type="project" value="TreeGrafter"/>
</dbReference>